<dbReference type="PANTHER" id="PTHR38009:SF1">
    <property type="entry name" value="CONSERVED HYPOTHETICAL PHAGE TAIL PROTEIN"/>
    <property type="match status" value="1"/>
</dbReference>
<keyword evidence="2" id="KW-1185">Reference proteome</keyword>
<dbReference type="InterPro" id="IPR010667">
    <property type="entry name" value="Phage_T4_Gp19"/>
</dbReference>
<dbReference type="InterPro" id="IPR011747">
    <property type="entry name" value="CHP02241"/>
</dbReference>
<dbReference type="EMBL" id="JBHSRD010000003">
    <property type="protein sequence ID" value="MFC6007107.1"/>
    <property type="molecule type" value="Genomic_DNA"/>
</dbReference>
<gene>
    <name evidence="1" type="ORF">ACFQDO_08195</name>
</gene>
<evidence type="ECO:0000313" key="1">
    <source>
        <dbReference type="EMBL" id="MFC6007107.1"/>
    </source>
</evidence>
<dbReference type="PANTHER" id="PTHR38009">
    <property type="entry name" value="CONSERVED HYPOTHETICAL PHAGE TAIL PROTEIN"/>
    <property type="match status" value="1"/>
</dbReference>
<organism evidence="1 2">
    <name type="scientific">Angustibacter luteus</name>
    <dbReference type="NCBI Taxonomy" id="658456"/>
    <lineage>
        <taxon>Bacteria</taxon>
        <taxon>Bacillati</taxon>
        <taxon>Actinomycetota</taxon>
        <taxon>Actinomycetes</taxon>
        <taxon>Kineosporiales</taxon>
        <taxon>Kineosporiaceae</taxon>
    </lineage>
</organism>
<comment type="caution">
    <text evidence="1">The sequence shown here is derived from an EMBL/GenBank/DDBJ whole genome shotgun (WGS) entry which is preliminary data.</text>
</comment>
<dbReference type="Pfam" id="PF06841">
    <property type="entry name" value="Phage_T4_gp19"/>
    <property type="match status" value="1"/>
</dbReference>
<dbReference type="Proteomes" id="UP001596189">
    <property type="component" value="Unassembled WGS sequence"/>
</dbReference>
<name>A0ABW1JDV9_9ACTN</name>
<evidence type="ECO:0000313" key="2">
    <source>
        <dbReference type="Proteomes" id="UP001596189"/>
    </source>
</evidence>
<dbReference type="NCBIfam" id="TIGR02241">
    <property type="entry name" value="conserved hypothetical phage tail region protein"/>
    <property type="match status" value="1"/>
</dbReference>
<protein>
    <submittedName>
        <fullName evidence="1">Phage tail protein</fullName>
    </submittedName>
</protein>
<proteinExistence type="predicted"/>
<reference evidence="2" key="1">
    <citation type="journal article" date="2019" name="Int. J. Syst. Evol. Microbiol.">
        <title>The Global Catalogue of Microorganisms (GCM) 10K type strain sequencing project: providing services to taxonomists for standard genome sequencing and annotation.</title>
        <authorList>
            <consortium name="The Broad Institute Genomics Platform"/>
            <consortium name="The Broad Institute Genome Sequencing Center for Infectious Disease"/>
            <person name="Wu L."/>
            <person name="Ma J."/>
        </authorList>
    </citation>
    <scope>NUCLEOTIDE SEQUENCE [LARGE SCALE GENOMIC DNA]</scope>
    <source>
        <strain evidence="2">KACC 14249</strain>
    </source>
</reference>
<sequence>MAIRDNPYGEFNFLVQLGDGSDDTVAGGFRTVSGIGTSLDVIEYRNGNDRSPSTRLLAGLRRHPRAVLTRGVIGDLRLWQWANQDPPERRTVTIVLLDETRSAVMAFTLLRAWPTKWEGPALDAAGTDVAIETLELCYEGLQVESI</sequence>
<accession>A0ABW1JDV9</accession>
<dbReference type="RefSeq" id="WP_345715912.1">
    <property type="nucleotide sequence ID" value="NZ_BAABFP010000004.1"/>
</dbReference>